<feature type="compositionally biased region" description="Basic and acidic residues" evidence="1">
    <location>
        <begin position="297"/>
        <end position="308"/>
    </location>
</feature>
<evidence type="ECO:0000313" key="4">
    <source>
        <dbReference type="Proteomes" id="UP001448207"/>
    </source>
</evidence>
<evidence type="ECO:0000313" key="3">
    <source>
        <dbReference type="EMBL" id="KAL0079321.1"/>
    </source>
</evidence>
<feature type="compositionally biased region" description="Basic and acidic residues" evidence="1">
    <location>
        <begin position="257"/>
        <end position="287"/>
    </location>
</feature>
<sequence>MRYILAISAAAALCAQAVIAGSVPNRNFSKFVKREEIASTLSDTFTDFHWSGKDAVVNESYELQLTEPATIQITDFKNRGDVFVVYDNDVVIGETSAIEMDADNEVFAATPLEALEDQRFSQGTFDLAAGDHKITIQAKSPYEAGTAAIRMIGLDNQSLYAKKGGKSGKSMSKGKGKSSSSSSSSSSRGSSSNKNKWSKGGKGSHGDDDEDDEDDEEEHKWHGKGDQDNEWHGKGDQDNEWHGKGDQDNEWNGKGGQDSEWHGKGGQDSEWHGKGGQDDEWHGKGGQDNEWYGNKWQDNKWQDDKWHGDQYPSHNEIDTSHTITITKTNWNTIFQTIVPVSTATVYYGGDDCEEEDENDWHGNKKSYKGEKPPRLY</sequence>
<reference evidence="3 4" key="1">
    <citation type="submission" date="2024-04" db="EMBL/GenBank/DDBJ databases">
        <title>Symmetric and asymmetric DNA N6-adenine methylation regulates different biological responses in Mucorales.</title>
        <authorList>
            <consortium name="Lawrence Berkeley National Laboratory"/>
            <person name="Lax C."/>
            <person name="Mondo S.J."/>
            <person name="Osorio-Concepcion M."/>
            <person name="Muszewska A."/>
            <person name="Corrochano-Luque M."/>
            <person name="Gutierrez G."/>
            <person name="Riley R."/>
            <person name="Lipzen A."/>
            <person name="Guo J."/>
            <person name="Hundley H."/>
            <person name="Amirebrahimi M."/>
            <person name="Ng V."/>
            <person name="Lorenzo-Gutierrez D."/>
            <person name="Binder U."/>
            <person name="Yang J."/>
            <person name="Song Y."/>
            <person name="Canovas D."/>
            <person name="Navarro E."/>
            <person name="Freitag M."/>
            <person name="Gabaldon T."/>
            <person name="Grigoriev I.V."/>
            <person name="Corrochano L.M."/>
            <person name="Nicolas F.E."/>
            <person name="Garre V."/>
        </authorList>
    </citation>
    <scope>NUCLEOTIDE SEQUENCE [LARGE SCALE GENOMIC DNA]</scope>
    <source>
        <strain evidence="3 4">L51</strain>
    </source>
</reference>
<comment type="caution">
    <text evidence="3">The sequence shown here is derived from an EMBL/GenBank/DDBJ whole genome shotgun (WGS) entry which is preliminary data.</text>
</comment>
<dbReference type="Proteomes" id="UP001448207">
    <property type="component" value="Unassembled WGS sequence"/>
</dbReference>
<feature type="region of interest" description="Disordered" evidence="1">
    <location>
        <begin position="163"/>
        <end position="316"/>
    </location>
</feature>
<evidence type="ECO:0000256" key="1">
    <source>
        <dbReference type="SAM" id="MobiDB-lite"/>
    </source>
</evidence>
<feature type="region of interest" description="Disordered" evidence="1">
    <location>
        <begin position="349"/>
        <end position="376"/>
    </location>
</feature>
<keyword evidence="4" id="KW-1185">Reference proteome</keyword>
<protein>
    <submittedName>
        <fullName evidence="3">Uncharacterized protein</fullName>
    </submittedName>
</protein>
<feature type="compositionally biased region" description="Basic and acidic residues" evidence="1">
    <location>
        <begin position="359"/>
        <end position="376"/>
    </location>
</feature>
<feature type="compositionally biased region" description="Low complexity" evidence="1">
    <location>
        <begin position="168"/>
        <end position="195"/>
    </location>
</feature>
<feature type="chain" id="PRO_5045123085" evidence="2">
    <location>
        <begin position="21"/>
        <end position="376"/>
    </location>
</feature>
<organism evidence="3 4">
    <name type="scientific">Phycomyces blakesleeanus</name>
    <dbReference type="NCBI Taxonomy" id="4837"/>
    <lineage>
        <taxon>Eukaryota</taxon>
        <taxon>Fungi</taxon>
        <taxon>Fungi incertae sedis</taxon>
        <taxon>Mucoromycota</taxon>
        <taxon>Mucoromycotina</taxon>
        <taxon>Mucoromycetes</taxon>
        <taxon>Mucorales</taxon>
        <taxon>Phycomycetaceae</taxon>
        <taxon>Phycomyces</taxon>
    </lineage>
</organism>
<keyword evidence="2" id="KW-0732">Signal</keyword>
<proteinExistence type="predicted"/>
<feature type="signal peptide" evidence="2">
    <location>
        <begin position="1"/>
        <end position="20"/>
    </location>
</feature>
<dbReference type="EMBL" id="JBCLYO010000022">
    <property type="protein sequence ID" value="KAL0079321.1"/>
    <property type="molecule type" value="Genomic_DNA"/>
</dbReference>
<name>A0ABR3AQT9_PHYBL</name>
<gene>
    <name evidence="3" type="ORF">J3Q64DRAFT_1262291</name>
</gene>
<feature type="compositionally biased region" description="Basic and acidic residues" evidence="1">
    <location>
        <begin position="218"/>
        <end position="247"/>
    </location>
</feature>
<evidence type="ECO:0000256" key="2">
    <source>
        <dbReference type="SAM" id="SignalP"/>
    </source>
</evidence>
<feature type="compositionally biased region" description="Acidic residues" evidence="1">
    <location>
        <begin position="207"/>
        <end position="217"/>
    </location>
</feature>
<accession>A0ABR3AQT9</accession>